<dbReference type="GO" id="GO:0004806">
    <property type="term" value="F:triacylglycerol lipase activity"/>
    <property type="evidence" value="ECO:0007669"/>
    <property type="project" value="TreeGrafter"/>
</dbReference>
<dbReference type="InterPro" id="IPR029058">
    <property type="entry name" value="AB_hydrolase_fold"/>
</dbReference>
<dbReference type="OrthoDB" id="9796770at2"/>
<comment type="caution">
    <text evidence="2">The sequence shown here is derived from an EMBL/GenBank/DDBJ whole genome shotgun (WGS) entry which is preliminary data.</text>
</comment>
<evidence type="ECO:0000313" key="3">
    <source>
        <dbReference type="Proteomes" id="UP000306985"/>
    </source>
</evidence>
<keyword evidence="3" id="KW-1185">Reference proteome</keyword>
<dbReference type="InterPro" id="IPR050471">
    <property type="entry name" value="AB_hydrolase"/>
</dbReference>
<evidence type="ECO:0000259" key="1">
    <source>
        <dbReference type="Pfam" id="PF00561"/>
    </source>
</evidence>
<dbReference type="Pfam" id="PF00561">
    <property type="entry name" value="Abhydrolase_1"/>
    <property type="match status" value="1"/>
</dbReference>
<gene>
    <name evidence="2" type="ORF">FDO65_00190</name>
</gene>
<dbReference type="PANTHER" id="PTHR43433:SF5">
    <property type="entry name" value="AB HYDROLASE-1 DOMAIN-CONTAINING PROTEIN"/>
    <property type="match status" value="1"/>
</dbReference>
<evidence type="ECO:0000313" key="2">
    <source>
        <dbReference type="EMBL" id="TKV60195.1"/>
    </source>
</evidence>
<keyword evidence="2" id="KW-0378">Hydrolase</keyword>
<dbReference type="Proteomes" id="UP000306985">
    <property type="component" value="Unassembled WGS sequence"/>
</dbReference>
<protein>
    <submittedName>
        <fullName evidence="2">Alpha/beta fold hydrolase</fullName>
    </submittedName>
</protein>
<dbReference type="GO" id="GO:0046503">
    <property type="term" value="P:glycerolipid catabolic process"/>
    <property type="evidence" value="ECO:0007669"/>
    <property type="project" value="TreeGrafter"/>
</dbReference>
<dbReference type="PANTHER" id="PTHR43433">
    <property type="entry name" value="HYDROLASE, ALPHA/BETA FOLD FAMILY PROTEIN"/>
    <property type="match status" value="1"/>
</dbReference>
<sequence length="282" mass="29827">MSPDAPTARMLDIGWARIRVDVRTGTSDQRPMVLLNGIGAALEVLQPLVDALGREVTTIRLDVPGTGESPPLPLPYGMVQMSWLVDAVVRRLHPGPVDLLGYSWGGALAQQMAVQFPRRYRRLILISTSPGALSIPGSPTGFATMLTPRRFEDPEEVAALSALLGSGRGTADSVAAAQRAGRWDTAEPARMAGAGIGYGHQLAALATWTSLPFLPLLRQPTLLISGDDDPIVPAANSRLIADLVPGSVVHLIPGDHTEIITAAREIAALITAFRESSLDAAS</sequence>
<dbReference type="InterPro" id="IPR000073">
    <property type="entry name" value="AB_hydrolase_1"/>
</dbReference>
<feature type="domain" description="AB hydrolase-1" evidence="1">
    <location>
        <begin position="31"/>
        <end position="257"/>
    </location>
</feature>
<dbReference type="EMBL" id="SZZH01000001">
    <property type="protein sequence ID" value="TKV60195.1"/>
    <property type="molecule type" value="Genomic_DNA"/>
</dbReference>
<organism evidence="2 3">
    <name type="scientific">Nakamurella flava</name>
    <dbReference type="NCBI Taxonomy" id="2576308"/>
    <lineage>
        <taxon>Bacteria</taxon>
        <taxon>Bacillati</taxon>
        <taxon>Actinomycetota</taxon>
        <taxon>Actinomycetes</taxon>
        <taxon>Nakamurellales</taxon>
        <taxon>Nakamurellaceae</taxon>
        <taxon>Nakamurella</taxon>
    </lineage>
</organism>
<dbReference type="PRINTS" id="PR00111">
    <property type="entry name" value="ABHYDROLASE"/>
</dbReference>
<dbReference type="RefSeq" id="WP_137447498.1">
    <property type="nucleotide sequence ID" value="NZ_SZZH01000001.1"/>
</dbReference>
<dbReference type="Gene3D" id="3.40.50.1820">
    <property type="entry name" value="alpha/beta hydrolase"/>
    <property type="match status" value="1"/>
</dbReference>
<dbReference type="AlphaFoldDB" id="A0A4V6CS47"/>
<name>A0A4V6CS47_9ACTN</name>
<proteinExistence type="predicted"/>
<reference evidence="2 3" key="1">
    <citation type="submission" date="2019-05" db="EMBL/GenBank/DDBJ databases">
        <title>Nakamurella sp. N5BH11, whole genome shotgun sequence.</title>
        <authorList>
            <person name="Tuo L."/>
        </authorList>
    </citation>
    <scope>NUCLEOTIDE SEQUENCE [LARGE SCALE GENOMIC DNA]</scope>
    <source>
        <strain evidence="2 3">N5BH11</strain>
    </source>
</reference>
<accession>A0A4V6CS47</accession>
<dbReference type="SUPFAM" id="SSF53474">
    <property type="entry name" value="alpha/beta-Hydrolases"/>
    <property type="match status" value="1"/>
</dbReference>